<dbReference type="SUPFAM" id="SSF53474">
    <property type="entry name" value="alpha/beta-Hydrolases"/>
    <property type="match status" value="1"/>
</dbReference>
<dbReference type="GO" id="GO:0016787">
    <property type="term" value="F:hydrolase activity"/>
    <property type="evidence" value="ECO:0007669"/>
    <property type="project" value="UniProtKB-KW"/>
</dbReference>
<keyword evidence="2" id="KW-1185">Reference proteome</keyword>
<dbReference type="Gene3D" id="3.40.50.1820">
    <property type="entry name" value="alpha/beta hydrolase"/>
    <property type="match status" value="1"/>
</dbReference>
<evidence type="ECO:0000313" key="1">
    <source>
        <dbReference type="EMBL" id="QQP87466.1"/>
    </source>
</evidence>
<accession>A0ABX7B4M1</accession>
<dbReference type="InterPro" id="IPR029058">
    <property type="entry name" value="AB_hydrolase_fold"/>
</dbReference>
<reference evidence="1" key="1">
    <citation type="submission" date="2021-02" db="EMBL/GenBank/DDBJ databases">
        <title>Skermanella TT6 skin isolate.</title>
        <authorList>
            <person name="Lee K."/>
            <person name="Ganzorig M."/>
        </authorList>
    </citation>
    <scope>NUCLEOTIDE SEQUENCE</scope>
    <source>
        <strain evidence="1">TT6</strain>
    </source>
</reference>
<name>A0ABX7B4M1_9PROT</name>
<keyword evidence="1" id="KW-0378">Hydrolase</keyword>
<protein>
    <submittedName>
        <fullName evidence="1">Alpha/beta hydrolase</fullName>
    </submittedName>
</protein>
<dbReference type="EMBL" id="CP067420">
    <property type="protein sequence ID" value="QQP87466.1"/>
    <property type="molecule type" value="Genomic_DNA"/>
</dbReference>
<dbReference type="RefSeq" id="WP_201070593.1">
    <property type="nucleotide sequence ID" value="NZ_CP067420.1"/>
</dbReference>
<organism evidence="1 2">
    <name type="scientific">Skermanella cutis</name>
    <dbReference type="NCBI Taxonomy" id="2775420"/>
    <lineage>
        <taxon>Bacteria</taxon>
        <taxon>Pseudomonadati</taxon>
        <taxon>Pseudomonadota</taxon>
        <taxon>Alphaproteobacteria</taxon>
        <taxon>Rhodospirillales</taxon>
        <taxon>Azospirillaceae</taxon>
        <taxon>Skermanella</taxon>
    </lineage>
</organism>
<dbReference type="Proteomes" id="UP000595197">
    <property type="component" value="Chromosome"/>
</dbReference>
<gene>
    <name evidence="1" type="ORF">IGS68_15260</name>
</gene>
<proteinExistence type="predicted"/>
<sequence length="357" mass="37995">MWVEPAVPEQAPLGPERAAGAIVWAHGLSLHDEDSRAPTPPYIRALAEQGWDTFRLNRLRQADSLDGTGARLAKAARDLRAQGYARIGLAGQSFGAFAALAAVAEDGVADAVIATAPAAYGSFTDSFGTWRANATELYRLLRQVGTTPLMTVFFHGDGYDPGGRGDMTRAIRGNRPVRDLIIDQPADLIGHSAAASGLFARRFAGCIGRFVAGLIRTPADEADCETSWGRRPSADLGSAGGAPRFGSTLASVKPSVAAGLAGSWYGFYRNGREVMLNIEQVEGDRVVASYLLGSGLMAQERAESSRREGSFAGGELVFDEPALNQLRFRLRPDGALAGSWQARDGSATLDTVLRRMP</sequence>
<evidence type="ECO:0000313" key="2">
    <source>
        <dbReference type="Proteomes" id="UP000595197"/>
    </source>
</evidence>